<evidence type="ECO:0000256" key="3">
    <source>
        <dbReference type="ARBA" id="ARBA00023026"/>
    </source>
</evidence>
<sequence length="631" mass="69184">MRELWAFLVLSIWSLLLWSDHGFAKPVSQILAARQNRLSPSQEASHFPTPALLEHDKRSPGGFVSKLPGLGSDGPKYVFRGVRGMPPAEIKRRGGLLPNNGNPRSLSSDAYKLVHHLHDAKNVHGKDSAYVSTTTSFEVAAWFAQPGGYVYVIKTTPNMVPVESSVVPYPLRWEREYSALGGVVFEQIAECVQLPANMKPDFIDVVKAKDASKNMDQYRDLVKQGVLKSENSELQYDKKRFGKMSASAGQPQLAGHKAGAADWDKAPYDKLDRDKPTWEYAHEFMESIGAGQGWSDKFPLFQNPEHEAKIKADQKAKQERQQQQEQPALSTSEDVAPVEQESSTGMGLGEFLYDISPAKPFGDLVEAIRTDEPVSAGEWLGILGDIGLEVLAWTPTPAAVGVRALRFARTGYKASQAIKRGVDVARSATRVVKEARRISARLDAKLETVEVKVPTSPSTPPVTQPVARIAKIADKVKVPKTAAPASAEGASGSGLSPKKMDQLLEELQNLHVHDEPIVPVMMEVVKNAGKRVKLPKQPVPMLAERSALGSAGQSLADRLQEWAATKERGEKAPLKLLLDIIEGVNKKLGAGEGEQESFLDNDLLWGMFEAKFNNMTLEAEREPRHSVTMVG</sequence>
<name>A0A9P8N3Q9_9HYPO</name>
<accession>A0A9P8N3Q9</accession>
<evidence type="ECO:0000313" key="7">
    <source>
        <dbReference type="EMBL" id="KAH0965411.1"/>
    </source>
</evidence>
<protein>
    <submittedName>
        <fullName evidence="7">Heat-labile enterotoxin alpha chain domain-containing protein</fullName>
    </submittedName>
</protein>
<feature type="chain" id="PRO_5040375867" evidence="6">
    <location>
        <begin position="25"/>
        <end position="631"/>
    </location>
</feature>
<comment type="caution">
    <text evidence="7">The sequence shown here is derived from an EMBL/GenBank/DDBJ whole genome shotgun (WGS) entry which is preliminary data.</text>
</comment>
<feature type="region of interest" description="Disordered" evidence="5">
    <location>
        <begin position="41"/>
        <end position="68"/>
    </location>
</feature>
<keyword evidence="3" id="KW-0843">Virulence</keyword>
<keyword evidence="2 6" id="KW-0732">Signal</keyword>
<dbReference type="OrthoDB" id="4922995at2759"/>
<feature type="signal peptide" evidence="6">
    <location>
        <begin position="1"/>
        <end position="24"/>
    </location>
</feature>
<keyword evidence="8" id="KW-1185">Reference proteome</keyword>
<dbReference type="AlphaFoldDB" id="A0A9P8N3Q9"/>
<feature type="compositionally biased region" description="Basic and acidic residues" evidence="5">
    <location>
        <begin position="309"/>
        <end position="322"/>
    </location>
</feature>
<gene>
    <name evidence="7" type="ORF">HRG_03427</name>
</gene>
<dbReference type="SUPFAM" id="SSF56399">
    <property type="entry name" value="ADP-ribosylation"/>
    <property type="match status" value="1"/>
</dbReference>
<keyword evidence="4" id="KW-1015">Disulfide bond</keyword>
<evidence type="ECO:0000256" key="2">
    <source>
        <dbReference type="ARBA" id="ARBA00022729"/>
    </source>
</evidence>
<dbReference type="Proteomes" id="UP000824596">
    <property type="component" value="Unassembled WGS sequence"/>
</dbReference>
<dbReference type="GO" id="GO:0090729">
    <property type="term" value="F:toxin activity"/>
    <property type="evidence" value="ECO:0007669"/>
    <property type="project" value="UniProtKB-KW"/>
</dbReference>
<feature type="region of interest" description="Disordered" evidence="5">
    <location>
        <begin position="309"/>
        <end position="341"/>
    </location>
</feature>
<dbReference type="Pfam" id="PF01375">
    <property type="entry name" value="Enterotoxin_a"/>
    <property type="match status" value="1"/>
</dbReference>
<evidence type="ECO:0000313" key="8">
    <source>
        <dbReference type="Proteomes" id="UP000824596"/>
    </source>
</evidence>
<dbReference type="Gene3D" id="3.90.210.10">
    <property type="entry name" value="Heat-Labile Enterotoxin, subunit A"/>
    <property type="match status" value="1"/>
</dbReference>
<evidence type="ECO:0000256" key="1">
    <source>
        <dbReference type="ARBA" id="ARBA00022656"/>
    </source>
</evidence>
<evidence type="ECO:0000256" key="4">
    <source>
        <dbReference type="ARBA" id="ARBA00023157"/>
    </source>
</evidence>
<organism evidence="7 8">
    <name type="scientific">Hirsutella rhossiliensis</name>
    <dbReference type="NCBI Taxonomy" id="111463"/>
    <lineage>
        <taxon>Eukaryota</taxon>
        <taxon>Fungi</taxon>
        <taxon>Dikarya</taxon>
        <taxon>Ascomycota</taxon>
        <taxon>Pezizomycotina</taxon>
        <taxon>Sordariomycetes</taxon>
        <taxon>Hypocreomycetidae</taxon>
        <taxon>Hypocreales</taxon>
        <taxon>Ophiocordycipitaceae</taxon>
        <taxon>Hirsutella</taxon>
    </lineage>
</organism>
<dbReference type="InterPro" id="IPR001144">
    <property type="entry name" value="Enterotoxin_A"/>
</dbReference>
<evidence type="ECO:0000256" key="5">
    <source>
        <dbReference type="SAM" id="MobiDB-lite"/>
    </source>
</evidence>
<proteinExistence type="predicted"/>
<reference evidence="7" key="1">
    <citation type="submission" date="2021-09" db="EMBL/GenBank/DDBJ databases">
        <title>A high-quality genome of the endoparasitic fungus Hirsutella rhossiliensis with a comparison of Hirsutella genomes reveals transposable elements contributing to genome size variation.</title>
        <authorList>
            <person name="Lin R."/>
            <person name="Jiao Y."/>
            <person name="Sun X."/>
            <person name="Ling J."/>
            <person name="Xie B."/>
            <person name="Cheng X."/>
        </authorList>
    </citation>
    <scope>NUCLEOTIDE SEQUENCE</scope>
    <source>
        <strain evidence="7">HR02</strain>
    </source>
</reference>
<dbReference type="GeneID" id="68352556"/>
<evidence type="ECO:0000256" key="6">
    <source>
        <dbReference type="SAM" id="SignalP"/>
    </source>
</evidence>
<keyword evidence="1" id="KW-0800">Toxin</keyword>
<dbReference type="EMBL" id="JAIZPD010000003">
    <property type="protein sequence ID" value="KAH0965411.1"/>
    <property type="molecule type" value="Genomic_DNA"/>
</dbReference>
<dbReference type="RefSeq" id="XP_044722924.1">
    <property type="nucleotide sequence ID" value="XM_044861898.1"/>
</dbReference>